<organism evidence="1 2">
    <name type="scientific">Botryotinia fuckeliana (strain T4)</name>
    <name type="common">Noble rot fungus</name>
    <name type="synonym">Botrytis cinerea</name>
    <dbReference type="NCBI Taxonomy" id="999810"/>
    <lineage>
        <taxon>Eukaryota</taxon>
        <taxon>Fungi</taxon>
        <taxon>Dikarya</taxon>
        <taxon>Ascomycota</taxon>
        <taxon>Pezizomycotina</taxon>
        <taxon>Leotiomycetes</taxon>
        <taxon>Helotiales</taxon>
        <taxon>Sclerotiniaceae</taxon>
        <taxon>Botrytis</taxon>
    </lineage>
</organism>
<proteinExistence type="predicted"/>
<dbReference type="Proteomes" id="UP000008177">
    <property type="component" value="Unplaced contigs"/>
</dbReference>
<dbReference type="InParanoid" id="G2YRF3"/>
<dbReference type="EMBL" id="FQ790350">
    <property type="protein sequence ID" value="CCD54201.1"/>
    <property type="molecule type" value="Genomic_DNA"/>
</dbReference>
<dbReference type="HOGENOM" id="CLU_2196540_0_0_1"/>
<name>G2YRF3_BOTF4</name>
<sequence>MLLFVKTCNVVANRSAVNLVYLEKKEPPASQKEQSAVRVGVASGIVVVDTSVTLTVSGNPHANSERVSATTELAWAKPKSGARPWESAVQYLNGASLYVRRAEVAVTE</sequence>
<gene>
    <name evidence="1" type="ORF">BofuT4_P129010.1</name>
</gene>
<evidence type="ECO:0000313" key="1">
    <source>
        <dbReference type="EMBL" id="CCD54201.1"/>
    </source>
</evidence>
<protein>
    <submittedName>
        <fullName evidence="1">Uncharacterized protein</fullName>
    </submittedName>
</protein>
<evidence type="ECO:0000313" key="2">
    <source>
        <dbReference type="Proteomes" id="UP000008177"/>
    </source>
</evidence>
<accession>G2YRF3</accession>
<reference evidence="2" key="1">
    <citation type="journal article" date="2011" name="PLoS Genet.">
        <title>Genomic analysis of the necrotrophic fungal pathogens Sclerotinia sclerotiorum and Botrytis cinerea.</title>
        <authorList>
            <person name="Amselem J."/>
            <person name="Cuomo C.A."/>
            <person name="van Kan J.A."/>
            <person name="Viaud M."/>
            <person name="Benito E.P."/>
            <person name="Couloux A."/>
            <person name="Coutinho P.M."/>
            <person name="de Vries R.P."/>
            <person name="Dyer P.S."/>
            <person name="Fillinger S."/>
            <person name="Fournier E."/>
            <person name="Gout L."/>
            <person name="Hahn M."/>
            <person name="Kohn L."/>
            <person name="Lapalu N."/>
            <person name="Plummer K.M."/>
            <person name="Pradier J.M."/>
            <person name="Quevillon E."/>
            <person name="Sharon A."/>
            <person name="Simon A."/>
            <person name="ten Have A."/>
            <person name="Tudzynski B."/>
            <person name="Tudzynski P."/>
            <person name="Wincker P."/>
            <person name="Andrew M."/>
            <person name="Anthouard V."/>
            <person name="Beever R.E."/>
            <person name="Beffa R."/>
            <person name="Benoit I."/>
            <person name="Bouzid O."/>
            <person name="Brault B."/>
            <person name="Chen Z."/>
            <person name="Choquer M."/>
            <person name="Collemare J."/>
            <person name="Cotton P."/>
            <person name="Danchin E.G."/>
            <person name="Da Silva C."/>
            <person name="Gautier A."/>
            <person name="Giraud C."/>
            <person name="Giraud T."/>
            <person name="Gonzalez C."/>
            <person name="Grossetete S."/>
            <person name="Guldener U."/>
            <person name="Henrissat B."/>
            <person name="Howlett B.J."/>
            <person name="Kodira C."/>
            <person name="Kretschmer M."/>
            <person name="Lappartient A."/>
            <person name="Leroch M."/>
            <person name="Levis C."/>
            <person name="Mauceli E."/>
            <person name="Neuveglise C."/>
            <person name="Oeser B."/>
            <person name="Pearson M."/>
            <person name="Poulain J."/>
            <person name="Poussereau N."/>
            <person name="Quesneville H."/>
            <person name="Rascle C."/>
            <person name="Schumacher J."/>
            <person name="Segurens B."/>
            <person name="Sexton A."/>
            <person name="Silva E."/>
            <person name="Sirven C."/>
            <person name="Soanes D.M."/>
            <person name="Talbot N.J."/>
            <person name="Templeton M."/>
            <person name="Yandava C."/>
            <person name="Yarden O."/>
            <person name="Zeng Q."/>
            <person name="Rollins J.A."/>
            <person name="Lebrun M.H."/>
            <person name="Dickman M."/>
        </authorList>
    </citation>
    <scope>NUCLEOTIDE SEQUENCE [LARGE SCALE GENOMIC DNA]</scope>
    <source>
        <strain evidence="2">T4</strain>
    </source>
</reference>
<dbReference type="AlphaFoldDB" id="G2YRF3"/>